<reference evidence="2" key="1">
    <citation type="journal article" date="2019" name="Int. J. Syst. Evol. Microbiol.">
        <title>The Global Catalogue of Microorganisms (GCM) 10K type strain sequencing project: providing services to taxonomists for standard genome sequencing and annotation.</title>
        <authorList>
            <consortium name="The Broad Institute Genomics Platform"/>
            <consortium name="The Broad Institute Genome Sequencing Center for Infectious Disease"/>
            <person name="Wu L."/>
            <person name="Ma J."/>
        </authorList>
    </citation>
    <scope>NUCLEOTIDE SEQUENCE [LARGE SCALE GENOMIC DNA]</scope>
    <source>
        <strain evidence="2">CGMCC 4.1621</strain>
    </source>
</reference>
<gene>
    <name evidence="1" type="ORF">ACFQIC_18525</name>
</gene>
<evidence type="ECO:0000313" key="2">
    <source>
        <dbReference type="Proteomes" id="UP001596410"/>
    </source>
</evidence>
<comment type="caution">
    <text evidence="1">The sequence shown here is derived from an EMBL/GenBank/DDBJ whole genome shotgun (WGS) entry which is preliminary data.</text>
</comment>
<evidence type="ECO:0000313" key="1">
    <source>
        <dbReference type="EMBL" id="MFC7063798.1"/>
    </source>
</evidence>
<protein>
    <submittedName>
        <fullName evidence="1">Uncharacterized protein</fullName>
    </submittedName>
</protein>
<proteinExistence type="predicted"/>
<organism evidence="1 2">
    <name type="scientific">Halobacillus seohaensis</name>
    <dbReference type="NCBI Taxonomy" id="447421"/>
    <lineage>
        <taxon>Bacteria</taxon>
        <taxon>Bacillati</taxon>
        <taxon>Bacillota</taxon>
        <taxon>Bacilli</taxon>
        <taxon>Bacillales</taxon>
        <taxon>Bacillaceae</taxon>
        <taxon>Halobacillus</taxon>
    </lineage>
</organism>
<dbReference type="EMBL" id="JBHSZV010000055">
    <property type="protein sequence ID" value="MFC7063798.1"/>
    <property type="molecule type" value="Genomic_DNA"/>
</dbReference>
<dbReference type="InterPro" id="IPR059077">
    <property type="entry name" value="YopJ"/>
</dbReference>
<name>A0ABW2ENE4_9BACI</name>
<dbReference type="RefSeq" id="WP_204706066.1">
    <property type="nucleotide sequence ID" value="NZ_JBHSZV010000055.1"/>
</dbReference>
<dbReference type="Pfam" id="PF26333">
    <property type="entry name" value="YopJ_bacilli"/>
    <property type="match status" value="1"/>
</dbReference>
<accession>A0ABW2ENE4</accession>
<keyword evidence="2" id="KW-1185">Reference proteome</keyword>
<dbReference type="Proteomes" id="UP001596410">
    <property type="component" value="Unassembled WGS sequence"/>
</dbReference>
<sequence>MNNYFIITWTDIDLENGAEELIASLLKIYSSFTEKELVIQAKKLIPMDDQNFAQRNNLYISNELLPMSPGEVIVFKEQSINYHKLLVAVVSILDLITEETERVKFIMGVGRYLEVFDKNIFGKFKSDIAEDVYYSYK</sequence>